<dbReference type="GO" id="GO:0016567">
    <property type="term" value="P:protein ubiquitination"/>
    <property type="evidence" value="ECO:0007669"/>
    <property type="project" value="UniProtKB-UniPathway"/>
</dbReference>
<evidence type="ECO:0000313" key="3">
    <source>
        <dbReference type="EMBL" id="KAF1810611.1"/>
    </source>
</evidence>
<gene>
    <name evidence="3 5" type="ORF">P152DRAFT_90793</name>
</gene>
<dbReference type="UniPathway" id="UPA00143"/>
<organism evidence="3">
    <name type="scientific">Eremomyces bilateralis CBS 781.70</name>
    <dbReference type="NCBI Taxonomy" id="1392243"/>
    <lineage>
        <taxon>Eukaryota</taxon>
        <taxon>Fungi</taxon>
        <taxon>Dikarya</taxon>
        <taxon>Ascomycota</taxon>
        <taxon>Pezizomycotina</taxon>
        <taxon>Dothideomycetes</taxon>
        <taxon>Dothideomycetes incertae sedis</taxon>
        <taxon>Eremomycetales</taxon>
        <taxon>Eremomycetaceae</taxon>
        <taxon>Eremomyces</taxon>
    </lineage>
</organism>
<dbReference type="Proteomes" id="UP000504638">
    <property type="component" value="Unplaced"/>
</dbReference>
<dbReference type="InterPro" id="IPR019464">
    <property type="entry name" value="ELL_N"/>
</dbReference>
<sequence length="617" mass="67338">MISLLDLEGPVALHAAPDSLPERKGKSAQIMQLDMSKSVVDELLDCIRSGKAPQVLFGRTPTLKLDGKKYTLDATKERFRHEVYETTEEHAGKWEYRGVLSHGLAVHESDDSHSGVDTALEALKQNMADYERDRAAKATTLAELPLKSKAYSRSRNGLLKAPSNRSIPPSPSLLGQSPSHLTAPTSAPKQDTKQQAIMNSYREPMMHCLAIKALTLKDLMRKLAINTEPGQQKLVQKVLEPLAQYNEQNKTYRLKDKYHKELKPWSFGYDDVDRQTVINNAVNAFDRMRITKTDALWQKLLPKEERGKGKTLSKLDFSGAPVLKQPPAAKGTVALDKKTGLPKKAAPKKAEKDEKSRTPREKGDDSSTDVPKKKKEPKAVTGSSTPSVKASKNAAKASTSSNSHRAVLGTVSKPKTSSPLSSPPMNNSDIEAGSNSAKSSTKRKAESTSERLQPSTKKSKLDVASTTSPTKKIPASSSTTPVSLKRKADPTPDAPFLKSRKLNGVHAPSRPHSSSTSSSDAPLRQIRPAATATSLKSTPGVSSNSSSSGEDAVPLSSRQTLELAQKFKAYHAKYAKLYHELAGRATAPKAEERQQLEKMHKHLEAMKTEIWAGKLRG</sequence>
<evidence type="ECO:0000313" key="5">
    <source>
        <dbReference type="RefSeq" id="XP_033532242.1"/>
    </source>
</evidence>
<feature type="compositionally biased region" description="Polar residues" evidence="1">
    <location>
        <begin position="531"/>
        <end position="541"/>
    </location>
</feature>
<dbReference type="GeneID" id="54423907"/>
<reference evidence="3 5" key="1">
    <citation type="submission" date="2020-01" db="EMBL/GenBank/DDBJ databases">
        <authorList>
            <consortium name="DOE Joint Genome Institute"/>
            <person name="Haridas S."/>
            <person name="Albert R."/>
            <person name="Binder M."/>
            <person name="Bloem J."/>
            <person name="Labutti K."/>
            <person name="Salamov A."/>
            <person name="Andreopoulos B."/>
            <person name="Baker S.E."/>
            <person name="Barry K."/>
            <person name="Bills G."/>
            <person name="Bluhm B.H."/>
            <person name="Cannon C."/>
            <person name="Castanera R."/>
            <person name="Culley D.E."/>
            <person name="Daum C."/>
            <person name="Ezra D."/>
            <person name="Gonzalez J.B."/>
            <person name="Henrissat B."/>
            <person name="Kuo A."/>
            <person name="Liang C."/>
            <person name="Lipzen A."/>
            <person name="Lutzoni F."/>
            <person name="Magnuson J."/>
            <person name="Mondo S."/>
            <person name="Nolan M."/>
            <person name="Ohm R."/>
            <person name="Pangilinan J."/>
            <person name="Park H.-J."/>
            <person name="Ramirez L."/>
            <person name="Alfaro M."/>
            <person name="Sun H."/>
            <person name="Tritt A."/>
            <person name="Yoshinaga Y."/>
            <person name="Zwiers L.-H."/>
            <person name="Turgeon B.G."/>
            <person name="Goodwin S.B."/>
            <person name="Spatafora J.W."/>
            <person name="Crous P.W."/>
            <person name="Grigoriev I.V."/>
        </authorList>
    </citation>
    <scope>NUCLEOTIDE SEQUENCE</scope>
    <source>
        <strain evidence="3 5">CBS 781.70</strain>
    </source>
</reference>
<proteinExistence type="predicted"/>
<evidence type="ECO:0000259" key="2">
    <source>
        <dbReference type="Pfam" id="PF10390"/>
    </source>
</evidence>
<name>A0A6G1FY46_9PEZI</name>
<keyword evidence="4" id="KW-1185">Reference proteome</keyword>
<dbReference type="InterPro" id="IPR036390">
    <property type="entry name" value="WH_DNA-bd_sf"/>
</dbReference>
<dbReference type="Gene3D" id="1.10.10.2670">
    <property type="entry name" value="E3 ubiquitin-protein ligase"/>
    <property type="match status" value="1"/>
</dbReference>
<dbReference type="AlphaFoldDB" id="A0A6G1FY46"/>
<feature type="domain" description="RNA polymerase II elongation factor ELL N-terminal" evidence="2">
    <location>
        <begin position="88"/>
        <end position="278"/>
    </location>
</feature>
<evidence type="ECO:0000313" key="4">
    <source>
        <dbReference type="Proteomes" id="UP000504638"/>
    </source>
</evidence>
<feature type="region of interest" description="Disordered" evidence="1">
    <location>
        <begin position="158"/>
        <end position="194"/>
    </location>
</feature>
<evidence type="ECO:0000256" key="1">
    <source>
        <dbReference type="SAM" id="MobiDB-lite"/>
    </source>
</evidence>
<reference evidence="5" key="2">
    <citation type="submission" date="2020-04" db="EMBL/GenBank/DDBJ databases">
        <authorList>
            <consortium name="NCBI Genome Project"/>
        </authorList>
    </citation>
    <scope>NUCLEOTIDE SEQUENCE</scope>
    <source>
        <strain evidence="5">CBS 781.70</strain>
    </source>
</reference>
<feature type="compositionally biased region" description="Basic and acidic residues" evidence="1">
    <location>
        <begin position="348"/>
        <end position="365"/>
    </location>
</feature>
<dbReference type="GO" id="GO:0006368">
    <property type="term" value="P:transcription elongation by RNA polymerase II"/>
    <property type="evidence" value="ECO:0007669"/>
    <property type="project" value="InterPro"/>
</dbReference>
<dbReference type="Pfam" id="PF10390">
    <property type="entry name" value="ELL"/>
    <property type="match status" value="1"/>
</dbReference>
<feature type="compositionally biased region" description="Low complexity" evidence="1">
    <location>
        <begin position="412"/>
        <end position="424"/>
    </location>
</feature>
<dbReference type="RefSeq" id="XP_033532242.1">
    <property type="nucleotide sequence ID" value="XM_033683337.1"/>
</dbReference>
<dbReference type="InterPro" id="IPR042065">
    <property type="entry name" value="E3_ELL-like"/>
</dbReference>
<feature type="compositionally biased region" description="Polar residues" evidence="1">
    <location>
        <begin position="464"/>
        <end position="482"/>
    </location>
</feature>
<protein>
    <recommendedName>
        <fullName evidence="2">RNA polymerase II elongation factor ELL N-terminal domain-containing protein</fullName>
    </recommendedName>
</protein>
<feature type="compositionally biased region" description="Low complexity" evidence="1">
    <location>
        <begin position="172"/>
        <end position="181"/>
    </location>
</feature>
<reference evidence="5" key="3">
    <citation type="submission" date="2025-04" db="UniProtKB">
        <authorList>
            <consortium name="RefSeq"/>
        </authorList>
    </citation>
    <scope>IDENTIFICATION</scope>
    <source>
        <strain evidence="5">CBS 781.70</strain>
    </source>
</reference>
<accession>A0A6G1FY46</accession>
<dbReference type="SUPFAM" id="SSF46785">
    <property type="entry name" value="Winged helix' DNA-binding domain"/>
    <property type="match status" value="1"/>
</dbReference>
<feature type="region of interest" description="Disordered" evidence="1">
    <location>
        <begin position="318"/>
        <end position="554"/>
    </location>
</feature>
<feature type="compositionally biased region" description="Polar residues" evidence="1">
    <location>
        <begin position="182"/>
        <end position="194"/>
    </location>
</feature>
<dbReference type="EMBL" id="ML975165">
    <property type="protein sequence ID" value="KAF1810611.1"/>
    <property type="molecule type" value="Genomic_DNA"/>
</dbReference>
<dbReference type="OrthoDB" id="2587563at2759"/>
<feature type="compositionally biased region" description="Polar residues" evidence="1">
    <location>
        <begin position="425"/>
        <end position="439"/>
    </location>
</feature>
<feature type="compositionally biased region" description="Low complexity" evidence="1">
    <location>
        <begin position="387"/>
        <end position="403"/>
    </location>
</feature>
<dbReference type="GO" id="GO:0008023">
    <property type="term" value="C:transcription elongation factor complex"/>
    <property type="evidence" value="ECO:0007669"/>
    <property type="project" value="InterPro"/>
</dbReference>